<evidence type="ECO:0000313" key="2">
    <source>
        <dbReference type="EMBL" id="MFD1737508.1"/>
    </source>
</evidence>
<keyword evidence="1" id="KW-0472">Membrane</keyword>
<evidence type="ECO:0000256" key="1">
    <source>
        <dbReference type="SAM" id="Phobius"/>
    </source>
</evidence>
<dbReference type="EMBL" id="JBHUEM010000020">
    <property type="protein sequence ID" value="MFD1737508.1"/>
    <property type="molecule type" value="Genomic_DNA"/>
</dbReference>
<reference evidence="3" key="1">
    <citation type="journal article" date="2019" name="Int. J. Syst. Evol. Microbiol.">
        <title>The Global Catalogue of Microorganisms (GCM) 10K type strain sequencing project: providing services to taxonomists for standard genome sequencing and annotation.</title>
        <authorList>
            <consortium name="The Broad Institute Genomics Platform"/>
            <consortium name="The Broad Institute Genome Sequencing Center for Infectious Disease"/>
            <person name="Wu L."/>
            <person name="Ma J."/>
        </authorList>
    </citation>
    <scope>NUCLEOTIDE SEQUENCE [LARGE SCALE GENOMIC DNA]</scope>
    <source>
        <strain evidence="3">CCUG 49339</strain>
    </source>
</reference>
<comment type="caution">
    <text evidence="2">The sequence shown here is derived from an EMBL/GenBank/DDBJ whole genome shotgun (WGS) entry which is preliminary data.</text>
</comment>
<organism evidence="2 3">
    <name type="scientific">Bacillus salitolerans</name>
    <dbReference type="NCBI Taxonomy" id="1437434"/>
    <lineage>
        <taxon>Bacteria</taxon>
        <taxon>Bacillati</taxon>
        <taxon>Bacillota</taxon>
        <taxon>Bacilli</taxon>
        <taxon>Bacillales</taxon>
        <taxon>Bacillaceae</taxon>
        <taxon>Bacillus</taxon>
    </lineage>
</organism>
<dbReference type="Proteomes" id="UP001597214">
    <property type="component" value="Unassembled WGS sequence"/>
</dbReference>
<evidence type="ECO:0000313" key="3">
    <source>
        <dbReference type="Proteomes" id="UP001597214"/>
    </source>
</evidence>
<accession>A0ABW4LR34</accession>
<name>A0ABW4LR34_9BACI</name>
<keyword evidence="1" id="KW-1133">Transmembrane helix</keyword>
<proteinExistence type="predicted"/>
<protein>
    <submittedName>
        <fullName evidence="2">Uncharacterized protein</fullName>
    </submittedName>
</protein>
<dbReference type="RefSeq" id="WP_377928711.1">
    <property type="nucleotide sequence ID" value="NZ_JBHUEM010000020.1"/>
</dbReference>
<keyword evidence="3" id="KW-1185">Reference proteome</keyword>
<sequence length="67" mass="7757">MKNVTLFGKINFGLGIIFFILGIFLFVQKFKEVFVFEEQYLSLSFVCLGIALFFASYLTTKDKVDKE</sequence>
<feature type="transmembrane region" description="Helical" evidence="1">
    <location>
        <begin position="6"/>
        <end position="27"/>
    </location>
</feature>
<feature type="transmembrane region" description="Helical" evidence="1">
    <location>
        <begin position="39"/>
        <end position="58"/>
    </location>
</feature>
<gene>
    <name evidence="2" type="ORF">ACFSCX_13190</name>
</gene>
<keyword evidence="1" id="KW-0812">Transmembrane</keyword>